<gene>
    <name evidence="6" type="ORF">F511_31330</name>
</gene>
<evidence type="ECO:0000259" key="5">
    <source>
        <dbReference type="PROSITE" id="PS50966"/>
    </source>
</evidence>
<evidence type="ECO:0000256" key="1">
    <source>
        <dbReference type="ARBA" id="ARBA00022723"/>
    </source>
</evidence>
<dbReference type="OrthoDB" id="1931668at2759"/>
<dbReference type="Pfam" id="PF04434">
    <property type="entry name" value="SWIM"/>
    <property type="match status" value="1"/>
</dbReference>
<protein>
    <recommendedName>
        <fullName evidence="5">SWIM-type domain-containing protein</fullName>
    </recommendedName>
</protein>
<dbReference type="Proteomes" id="UP000250235">
    <property type="component" value="Unassembled WGS sequence"/>
</dbReference>
<evidence type="ECO:0000256" key="4">
    <source>
        <dbReference type="PROSITE-ProRule" id="PRU00325"/>
    </source>
</evidence>
<dbReference type="InterPro" id="IPR006564">
    <property type="entry name" value="Znf_PMZ"/>
</dbReference>
<keyword evidence="3" id="KW-0862">Zinc</keyword>
<evidence type="ECO:0000256" key="2">
    <source>
        <dbReference type="ARBA" id="ARBA00022771"/>
    </source>
</evidence>
<proteinExistence type="predicted"/>
<dbReference type="AlphaFoldDB" id="A0A2Z7D7C5"/>
<organism evidence="6 7">
    <name type="scientific">Dorcoceras hygrometricum</name>
    <dbReference type="NCBI Taxonomy" id="472368"/>
    <lineage>
        <taxon>Eukaryota</taxon>
        <taxon>Viridiplantae</taxon>
        <taxon>Streptophyta</taxon>
        <taxon>Embryophyta</taxon>
        <taxon>Tracheophyta</taxon>
        <taxon>Spermatophyta</taxon>
        <taxon>Magnoliopsida</taxon>
        <taxon>eudicotyledons</taxon>
        <taxon>Gunneridae</taxon>
        <taxon>Pentapetalae</taxon>
        <taxon>asterids</taxon>
        <taxon>lamiids</taxon>
        <taxon>Lamiales</taxon>
        <taxon>Gesneriaceae</taxon>
        <taxon>Didymocarpoideae</taxon>
        <taxon>Trichosporeae</taxon>
        <taxon>Loxocarpinae</taxon>
        <taxon>Dorcoceras</taxon>
    </lineage>
</organism>
<dbReference type="PANTHER" id="PTHR31973:SF187">
    <property type="entry name" value="MUTATOR TRANSPOSASE MUDRA PROTEIN"/>
    <property type="match status" value="1"/>
</dbReference>
<name>A0A2Z7D7C5_9LAMI</name>
<reference evidence="6 7" key="1">
    <citation type="journal article" date="2015" name="Proc. Natl. Acad. Sci. U.S.A.">
        <title>The resurrection genome of Boea hygrometrica: A blueprint for survival of dehydration.</title>
        <authorList>
            <person name="Xiao L."/>
            <person name="Yang G."/>
            <person name="Zhang L."/>
            <person name="Yang X."/>
            <person name="Zhao S."/>
            <person name="Ji Z."/>
            <person name="Zhou Q."/>
            <person name="Hu M."/>
            <person name="Wang Y."/>
            <person name="Chen M."/>
            <person name="Xu Y."/>
            <person name="Jin H."/>
            <person name="Xiao X."/>
            <person name="Hu G."/>
            <person name="Bao F."/>
            <person name="Hu Y."/>
            <person name="Wan P."/>
            <person name="Li L."/>
            <person name="Deng X."/>
            <person name="Kuang T."/>
            <person name="Xiang C."/>
            <person name="Zhu J.K."/>
            <person name="Oliver M.J."/>
            <person name="He Y."/>
        </authorList>
    </citation>
    <scope>NUCLEOTIDE SEQUENCE [LARGE SCALE GENOMIC DNA]</scope>
    <source>
        <strain evidence="7">cv. XS01</strain>
    </source>
</reference>
<dbReference type="GO" id="GO:0008270">
    <property type="term" value="F:zinc ion binding"/>
    <property type="evidence" value="ECO:0007669"/>
    <property type="project" value="UniProtKB-KW"/>
</dbReference>
<evidence type="ECO:0000256" key="3">
    <source>
        <dbReference type="ARBA" id="ARBA00022833"/>
    </source>
</evidence>
<dbReference type="SMART" id="SM00575">
    <property type="entry name" value="ZnF_PMZ"/>
    <property type="match status" value="1"/>
</dbReference>
<accession>A0A2Z7D7C5</accession>
<evidence type="ECO:0000313" key="7">
    <source>
        <dbReference type="Proteomes" id="UP000250235"/>
    </source>
</evidence>
<sequence length="306" mass="35270">MRSYPLHNKKHWSSVFKKAAYAPSQQEFTRHINNILESMPLARTFIANSDPQSWANALFPGKRWGIINNNMAECWNNWVKPARYLPIVAMVDHIRVQIMNMMHRRRETTLGMVQELSPKKEKALTKNYIESRKLTVERACGWKFEVVDGDKSFAIDLNEWTCSCRGWQINMIPCNHACAAIKSQSMSLYAFCDQYFQIETYRQAYKGIINPIPTFEMCEDNNDERLQIIAPDVRSQPGRRKTKRIPSQVQSRVSKCGRCHKQGHNRRSCKEAVQKATESEGQVGAMDLSAKRRTRSSGCNGAKLTF</sequence>
<dbReference type="PANTHER" id="PTHR31973">
    <property type="entry name" value="POLYPROTEIN, PUTATIVE-RELATED"/>
    <property type="match status" value="1"/>
</dbReference>
<feature type="domain" description="SWIM-type" evidence="5">
    <location>
        <begin position="153"/>
        <end position="185"/>
    </location>
</feature>
<keyword evidence="7" id="KW-1185">Reference proteome</keyword>
<keyword evidence="1" id="KW-0479">Metal-binding</keyword>
<keyword evidence="2 4" id="KW-0863">Zinc-finger</keyword>
<evidence type="ECO:0000313" key="6">
    <source>
        <dbReference type="EMBL" id="KZV54907.1"/>
    </source>
</evidence>
<dbReference type="PROSITE" id="PS50966">
    <property type="entry name" value="ZF_SWIM"/>
    <property type="match status" value="1"/>
</dbReference>
<dbReference type="EMBL" id="KQ989075">
    <property type="protein sequence ID" value="KZV54907.1"/>
    <property type="molecule type" value="Genomic_DNA"/>
</dbReference>
<dbReference type="InterPro" id="IPR007527">
    <property type="entry name" value="Znf_SWIM"/>
</dbReference>